<dbReference type="OrthoDB" id="1430543at2"/>
<dbReference type="RefSeq" id="WP_092543578.1">
    <property type="nucleotide sequence ID" value="NZ_FOKV01000006.1"/>
</dbReference>
<reference evidence="2" key="1">
    <citation type="submission" date="2016-10" db="EMBL/GenBank/DDBJ databases">
        <authorList>
            <person name="Varghese N."/>
            <person name="Submissions S."/>
        </authorList>
    </citation>
    <scope>NUCLEOTIDE SEQUENCE [LARGE SCALE GENOMIC DNA]</scope>
    <source>
        <strain evidence="2">DSM 24499</strain>
    </source>
</reference>
<accession>A0A1I1KZL0</accession>
<dbReference type="Proteomes" id="UP000199438">
    <property type="component" value="Unassembled WGS sequence"/>
</dbReference>
<protein>
    <submittedName>
        <fullName evidence="1">Uncharacterized protein</fullName>
    </submittedName>
</protein>
<dbReference type="STRING" id="1334022.SAMN04487907_106156"/>
<keyword evidence="2" id="KW-1185">Reference proteome</keyword>
<name>A0A1I1KZL0_9FLAO</name>
<sequence>MKNEEISNYLESVISEIILYPSLGTLPYTILVFPAEDVPQKHKFQQNITHYVGFYFWHQFSTEDLQDFLTNSKEALGLDERDRLFYIEKMMKKYKDPEEYEFWLSKQAAMAVGIFSGKVGDKLTIRISNPEELAIVEFENIIPKKQGLSLVSMIFVETN</sequence>
<evidence type="ECO:0000313" key="1">
    <source>
        <dbReference type="EMBL" id="SFC64158.1"/>
    </source>
</evidence>
<dbReference type="AlphaFoldDB" id="A0A1I1KZL0"/>
<proteinExistence type="predicted"/>
<evidence type="ECO:0000313" key="2">
    <source>
        <dbReference type="Proteomes" id="UP000199438"/>
    </source>
</evidence>
<organism evidence="1 2">
    <name type="scientific">Zunongwangia mangrovi</name>
    <dbReference type="NCBI Taxonomy" id="1334022"/>
    <lineage>
        <taxon>Bacteria</taxon>
        <taxon>Pseudomonadati</taxon>
        <taxon>Bacteroidota</taxon>
        <taxon>Flavobacteriia</taxon>
        <taxon>Flavobacteriales</taxon>
        <taxon>Flavobacteriaceae</taxon>
        <taxon>Zunongwangia</taxon>
    </lineage>
</organism>
<gene>
    <name evidence="1" type="ORF">SAMN04487907_106156</name>
</gene>
<dbReference type="EMBL" id="FOKV01000006">
    <property type="protein sequence ID" value="SFC64158.1"/>
    <property type="molecule type" value="Genomic_DNA"/>
</dbReference>